<accession>A0A8S3BIN8</accession>
<dbReference type="InterPro" id="IPR006509">
    <property type="entry name" value="RBM39_SF"/>
</dbReference>
<evidence type="ECO:0000313" key="1">
    <source>
        <dbReference type="EMBL" id="CAF4786258.1"/>
    </source>
</evidence>
<feature type="non-terminal residue" evidence="3">
    <location>
        <position position="1"/>
    </location>
</feature>
<gene>
    <name evidence="2" type="ORF">BYL167_LOCUS47871</name>
    <name evidence="1" type="ORF">GIL414_LOCUS46554</name>
    <name evidence="3" type="ORF">GIL414_LOCUS47429</name>
</gene>
<dbReference type="Proteomes" id="UP000681720">
    <property type="component" value="Unassembled WGS sequence"/>
</dbReference>
<proteinExistence type="predicted"/>
<sequence>SRREKSPELTPEERDLRTVFCMQLAAQIRPRDLEEFFARV</sequence>
<name>A0A8S3BIN8_9BILA</name>
<reference evidence="3" key="1">
    <citation type="submission" date="2021-02" db="EMBL/GenBank/DDBJ databases">
        <authorList>
            <person name="Nowell W R."/>
        </authorList>
    </citation>
    <scope>NUCLEOTIDE SEQUENCE</scope>
</reference>
<evidence type="ECO:0000313" key="3">
    <source>
        <dbReference type="EMBL" id="CAF4807335.1"/>
    </source>
</evidence>
<dbReference type="GO" id="GO:0005634">
    <property type="term" value="C:nucleus"/>
    <property type="evidence" value="ECO:0007669"/>
    <property type="project" value="InterPro"/>
</dbReference>
<dbReference type="GO" id="GO:0006397">
    <property type="term" value="P:mRNA processing"/>
    <property type="evidence" value="ECO:0007669"/>
    <property type="project" value="InterPro"/>
</dbReference>
<dbReference type="GO" id="GO:0003723">
    <property type="term" value="F:RNA binding"/>
    <property type="evidence" value="ECO:0007669"/>
    <property type="project" value="InterPro"/>
</dbReference>
<dbReference type="Proteomes" id="UP000681967">
    <property type="component" value="Unassembled WGS sequence"/>
</dbReference>
<evidence type="ECO:0000313" key="2">
    <source>
        <dbReference type="EMBL" id="CAF4794576.1"/>
    </source>
</evidence>
<comment type="caution">
    <text evidence="3">The sequence shown here is derived from an EMBL/GenBank/DDBJ whole genome shotgun (WGS) entry which is preliminary data.</text>
</comment>
<evidence type="ECO:0000313" key="4">
    <source>
        <dbReference type="Proteomes" id="UP000681720"/>
    </source>
</evidence>
<dbReference type="EMBL" id="CAJOBJ010151237">
    <property type="protein sequence ID" value="CAF4807335.1"/>
    <property type="molecule type" value="Genomic_DNA"/>
</dbReference>
<feature type="non-terminal residue" evidence="3">
    <location>
        <position position="40"/>
    </location>
</feature>
<protein>
    <submittedName>
        <fullName evidence="3">Uncharacterized protein</fullName>
    </submittedName>
</protein>
<dbReference type="PANTHER" id="PTHR48036">
    <property type="entry name" value="SPLICING FACTOR (PAD-1), PUTATIVE (AFU_ORTHOLOGUE AFUA_1G15810)-RELATED"/>
    <property type="match status" value="1"/>
</dbReference>
<dbReference type="EMBL" id="CAJOBJ010146508">
    <property type="protein sequence ID" value="CAF4786258.1"/>
    <property type="molecule type" value="Genomic_DNA"/>
</dbReference>
<dbReference type="AlphaFoldDB" id="A0A8S3BIN8"/>
<dbReference type="EMBL" id="CAJOBH010138747">
    <property type="protein sequence ID" value="CAF4794576.1"/>
    <property type="molecule type" value="Genomic_DNA"/>
</dbReference>
<organism evidence="3 4">
    <name type="scientific">Rotaria magnacalcarata</name>
    <dbReference type="NCBI Taxonomy" id="392030"/>
    <lineage>
        <taxon>Eukaryota</taxon>
        <taxon>Metazoa</taxon>
        <taxon>Spiralia</taxon>
        <taxon>Gnathifera</taxon>
        <taxon>Rotifera</taxon>
        <taxon>Eurotatoria</taxon>
        <taxon>Bdelloidea</taxon>
        <taxon>Philodinida</taxon>
        <taxon>Philodinidae</taxon>
        <taxon>Rotaria</taxon>
    </lineage>
</organism>